<keyword evidence="2" id="KW-1185">Reference proteome</keyword>
<accession>A0AAN7RV68</accession>
<evidence type="ECO:0000313" key="2">
    <source>
        <dbReference type="Proteomes" id="UP001333110"/>
    </source>
</evidence>
<gene>
    <name evidence="1" type="ORF">QYF61_000825</name>
</gene>
<proteinExistence type="predicted"/>
<reference evidence="1 2" key="1">
    <citation type="journal article" date="2023" name="J. Hered.">
        <title>Chromosome-level genome of the wood stork (Mycteria americana) provides insight into avian chromosome evolution.</title>
        <authorList>
            <person name="Flamio R. Jr."/>
            <person name="Ramstad K.M."/>
        </authorList>
    </citation>
    <scope>NUCLEOTIDE SEQUENCE [LARGE SCALE GENOMIC DNA]</scope>
    <source>
        <strain evidence="1">JAX WOST 10</strain>
    </source>
</reference>
<comment type="caution">
    <text evidence="1">The sequence shown here is derived from an EMBL/GenBank/DDBJ whole genome shotgun (WGS) entry which is preliminary data.</text>
</comment>
<evidence type="ECO:0000313" key="1">
    <source>
        <dbReference type="EMBL" id="KAK4821764.1"/>
    </source>
</evidence>
<dbReference type="Proteomes" id="UP001333110">
    <property type="component" value="Unassembled WGS sequence"/>
</dbReference>
<dbReference type="EMBL" id="JAUNZN010000004">
    <property type="protein sequence ID" value="KAK4821764.1"/>
    <property type="molecule type" value="Genomic_DNA"/>
</dbReference>
<name>A0AAN7RV68_MYCAM</name>
<protein>
    <submittedName>
        <fullName evidence="1">Uncharacterized protein</fullName>
    </submittedName>
</protein>
<sequence>MSALRMDVANHNGIVADRKQICVQIPKSSEAGIDFSIINLNLSKLLESKLNTVIKNCIANCTWGRVRTPFESQYNNDFILDEAWRVNQDAFYQISLANWTDHWYKICYRWNEPFEHPYTVKWSPIWCIQIPDKINRSRYEWAWSIKRMWYGDPDPGHPIDEENVEIPSPEYSQLMNCTTILNCTTGARNPIETWYIPEL</sequence>
<dbReference type="AlphaFoldDB" id="A0AAN7RV68"/>
<organism evidence="1 2">
    <name type="scientific">Mycteria americana</name>
    <name type="common">Wood stork</name>
    <dbReference type="NCBI Taxonomy" id="33587"/>
    <lineage>
        <taxon>Eukaryota</taxon>
        <taxon>Metazoa</taxon>
        <taxon>Chordata</taxon>
        <taxon>Craniata</taxon>
        <taxon>Vertebrata</taxon>
        <taxon>Euteleostomi</taxon>
        <taxon>Archelosauria</taxon>
        <taxon>Archosauria</taxon>
        <taxon>Dinosauria</taxon>
        <taxon>Saurischia</taxon>
        <taxon>Theropoda</taxon>
        <taxon>Coelurosauria</taxon>
        <taxon>Aves</taxon>
        <taxon>Neognathae</taxon>
        <taxon>Neoaves</taxon>
        <taxon>Aequornithes</taxon>
        <taxon>Ciconiiformes</taxon>
        <taxon>Ciconiidae</taxon>
        <taxon>Mycteria</taxon>
    </lineage>
</organism>